<evidence type="ECO:0000256" key="1">
    <source>
        <dbReference type="SAM" id="MobiDB-lite"/>
    </source>
</evidence>
<keyword evidence="2" id="KW-1133">Transmembrane helix</keyword>
<reference evidence="3 4" key="2">
    <citation type="journal article" date="2017" name="Sci. Rep.">
        <title>Ant-infecting Ophiocordyceps genomes reveal a high diversity of potential behavioral manipulation genes and a possible major role for enterotoxins.</title>
        <authorList>
            <person name="de Bekker C."/>
            <person name="Ohm R.A."/>
            <person name="Evans H.C."/>
            <person name="Brachmann A."/>
            <person name="Hughes D.P."/>
        </authorList>
    </citation>
    <scope>NUCLEOTIDE SEQUENCE [LARGE SCALE GENOMIC DNA]</scope>
    <source>
        <strain evidence="3 4">SC16a</strain>
    </source>
</reference>
<proteinExistence type="predicted"/>
<organism evidence="3 4">
    <name type="scientific">Ophiocordyceps unilateralis</name>
    <name type="common">Zombie-ant fungus</name>
    <name type="synonym">Torrubia unilateralis</name>
    <dbReference type="NCBI Taxonomy" id="268505"/>
    <lineage>
        <taxon>Eukaryota</taxon>
        <taxon>Fungi</taxon>
        <taxon>Dikarya</taxon>
        <taxon>Ascomycota</taxon>
        <taxon>Pezizomycotina</taxon>
        <taxon>Sordariomycetes</taxon>
        <taxon>Hypocreomycetidae</taxon>
        <taxon>Hypocreales</taxon>
        <taxon>Ophiocordycipitaceae</taxon>
        <taxon>Ophiocordyceps</taxon>
    </lineage>
</organism>
<feature type="region of interest" description="Disordered" evidence="1">
    <location>
        <begin position="115"/>
        <end position="144"/>
    </location>
</feature>
<comment type="caution">
    <text evidence="3">The sequence shown here is derived from an EMBL/GenBank/DDBJ whole genome shotgun (WGS) entry which is preliminary data.</text>
</comment>
<evidence type="ECO:0000313" key="4">
    <source>
        <dbReference type="Proteomes" id="UP000037136"/>
    </source>
</evidence>
<sequence>MGLDLLRTLLHSTPTLLITPRPAPHSLPPTPTLRLSRVFSMTGVLSALRQEQRSERTTTTTTIVVIIIIAHLPLLLSSLFAQRRSAAYGVVNRLRRLVRRRAREGALVLLLNSTSSSSSSSLSPSISHPSLGQSERRKTTTTTTMTTTTTTTMMGSRSVLVPELRVAYGSVFANLVDLHLLCFPASLAFGPSPSHLAHVPVVEVLLDRFGLTPPVRGRPSLSREQRWVLVGLGEGHLVRHGQSVGEPRAASSPPDERPIDGQADGQAERKRCG</sequence>
<dbReference type="EMBL" id="LAZP02000012">
    <property type="protein sequence ID" value="PFH62982.1"/>
    <property type="molecule type" value="Genomic_DNA"/>
</dbReference>
<dbReference type="Proteomes" id="UP000037136">
    <property type="component" value="Unassembled WGS sequence"/>
</dbReference>
<reference evidence="3 4" key="1">
    <citation type="journal article" date="2015" name="BMC Genomics">
        <title>Gene expression during zombie ant biting behavior reflects the complexity underlying fungal parasitic behavioral manipulation.</title>
        <authorList>
            <person name="de Bekker C."/>
            <person name="Ohm R.A."/>
            <person name="Loreto R.G."/>
            <person name="Sebastian A."/>
            <person name="Albert I."/>
            <person name="Merrow M."/>
            <person name="Brachmann A."/>
            <person name="Hughes D.P."/>
        </authorList>
    </citation>
    <scope>NUCLEOTIDE SEQUENCE [LARGE SCALE GENOMIC DNA]</scope>
    <source>
        <strain evidence="3 4">SC16a</strain>
    </source>
</reference>
<dbReference type="OrthoDB" id="336321at2759"/>
<keyword evidence="2" id="KW-0472">Membrane</keyword>
<accession>A0A2A9PQQ3</accession>
<gene>
    <name evidence="3" type="ORF">XA68_10733</name>
</gene>
<feature type="compositionally biased region" description="Low complexity" evidence="1">
    <location>
        <begin position="115"/>
        <end position="131"/>
    </location>
</feature>
<evidence type="ECO:0000256" key="2">
    <source>
        <dbReference type="SAM" id="Phobius"/>
    </source>
</evidence>
<keyword evidence="4" id="KW-1185">Reference proteome</keyword>
<evidence type="ECO:0000313" key="3">
    <source>
        <dbReference type="EMBL" id="PFH62982.1"/>
    </source>
</evidence>
<protein>
    <submittedName>
        <fullName evidence="3">Uncharacterized protein</fullName>
    </submittedName>
</protein>
<dbReference type="STRING" id="268505.A0A2A9PQQ3"/>
<dbReference type="AlphaFoldDB" id="A0A2A9PQQ3"/>
<feature type="region of interest" description="Disordered" evidence="1">
    <location>
        <begin position="240"/>
        <end position="273"/>
    </location>
</feature>
<keyword evidence="2" id="KW-0812">Transmembrane</keyword>
<feature type="transmembrane region" description="Helical" evidence="2">
    <location>
        <begin position="63"/>
        <end position="81"/>
    </location>
</feature>
<name>A0A2A9PQQ3_OPHUN</name>